<proteinExistence type="predicted"/>
<dbReference type="EMBL" id="JACCKB010000227">
    <property type="protein sequence ID" value="NYZ70020.1"/>
    <property type="molecule type" value="Genomic_DNA"/>
</dbReference>
<organism evidence="1 2">
    <name type="scientific">Spartinivicinus marinus</name>
    <dbReference type="NCBI Taxonomy" id="2994442"/>
    <lineage>
        <taxon>Bacteria</taxon>
        <taxon>Pseudomonadati</taxon>
        <taxon>Pseudomonadota</taxon>
        <taxon>Gammaproteobacteria</taxon>
        <taxon>Oceanospirillales</taxon>
        <taxon>Zooshikellaceae</taxon>
        <taxon>Spartinivicinus</taxon>
    </lineage>
</organism>
<name>A0A853I7Z3_9GAMM</name>
<comment type="caution">
    <text evidence="1">The sequence shown here is derived from an EMBL/GenBank/DDBJ whole genome shotgun (WGS) entry which is preliminary data.</text>
</comment>
<reference evidence="1 2" key="1">
    <citation type="submission" date="2020-07" db="EMBL/GenBank/DDBJ databases">
        <title>Endozoicomonas sp. nov., isolated from sediment.</title>
        <authorList>
            <person name="Gu T."/>
        </authorList>
    </citation>
    <scope>NUCLEOTIDE SEQUENCE [LARGE SCALE GENOMIC DNA]</scope>
    <source>
        <strain evidence="1 2">SM1973</strain>
    </source>
</reference>
<accession>A0A853I7Z3</accession>
<keyword evidence="2" id="KW-1185">Reference proteome</keyword>
<dbReference type="RefSeq" id="WP_180571965.1">
    <property type="nucleotide sequence ID" value="NZ_JACCKB010000227.1"/>
</dbReference>
<dbReference type="AlphaFoldDB" id="A0A853I7Z3"/>
<evidence type="ECO:0000313" key="1">
    <source>
        <dbReference type="EMBL" id="NYZ70020.1"/>
    </source>
</evidence>
<sequence>MFADKENFSWLYDYLSQKIHTTWWEASLRVKAAADKELHRIDRASAKRPQSIKALDSWCDKWLGEGERKKVLAAIRQRRKRAKDKAKGMSKKSSPITPEAHQILKELSVLDNDSTLSEVIIKYLKPVVEKRRKDSVRGRRR</sequence>
<evidence type="ECO:0000313" key="2">
    <source>
        <dbReference type="Proteomes" id="UP000569732"/>
    </source>
</evidence>
<protein>
    <submittedName>
        <fullName evidence="1">Uncharacterized protein</fullName>
    </submittedName>
</protein>
<gene>
    <name evidence="1" type="ORF">H0A36_28810</name>
</gene>
<dbReference type="Proteomes" id="UP000569732">
    <property type="component" value="Unassembled WGS sequence"/>
</dbReference>